<gene>
    <name evidence="2" type="ORF">CASFOL_029365</name>
</gene>
<dbReference type="PANTHER" id="PTHR34835:SF90">
    <property type="entry name" value="AMINOTRANSFERASE-LIKE PLANT MOBILE DOMAIN-CONTAINING PROTEIN"/>
    <property type="match status" value="1"/>
</dbReference>
<comment type="caution">
    <text evidence="2">The sequence shown here is derived from an EMBL/GenBank/DDBJ whole genome shotgun (WGS) entry which is preliminary data.</text>
</comment>
<proteinExistence type="predicted"/>
<organism evidence="2 3">
    <name type="scientific">Castilleja foliolosa</name>
    <dbReference type="NCBI Taxonomy" id="1961234"/>
    <lineage>
        <taxon>Eukaryota</taxon>
        <taxon>Viridiplantae</taxon>
        <taxon>Streptophyta</taxon>
        <taxon>Embryophyta</taxon>
        <taxon>Tracheophyta</taxon>
        <taxon>Spermatophyta</taxon>
        <taxon>Magnoliopsida</taxon>
        <taxon>eudicotyledons</taxon>
        <taxon>Gunneridae</taxon>
        <taxon>Pentapetalae</taxon>
        <taxon>asterids</taxon>
        <taxon>lamiids</taxon>
        <taxon>Lamiales</taxon>
        <taxon>Orobanchaceae</taxon>
        <taxon>Pedicularideae</taxon>
        <taxon>Castillejinae</taxon>
        <taxon>Castilleja</taxon>
    </lineage>
</organism>
<evidence type="ECO:0000313" key="3">
    <source>
        <dbReference type="Proteomes" id="UP001632038"/>
    </source>
</evidence>
<protein>
    <submittedName>
        <fullName evidence="2">Uncharacterized protein</fullName>
    </submittedName>
</protein>
<sequence length="329" mass="36837">MVINARQGDVVGPKQVDQSRETLEKDTRTIKPSRKKTTVGKKAAGGIIIREPVGNDKGATGTSTKDISKDAVEQGAKTKADVPDKGKKVTDVAEIGRGKVSSTREQNTDDAEPHAYPTMKTRNAGYALIRVFKRLSMEQRKIVESMGFGGLLDFNVAETPSTLGYWLLENFDPMACVIKLRDGRELRVEADDVTHVLGIPNGRTVIKRKAKNLPHPVVTEFKSFFTNHSPNITAHLVGDELLTRDADSIWFKRMFLILITTCLVECCGNGYVISRIIPNFEDLDRAKELSWGPYIKKCLAEEVIDWRQKKNKPKAFFTGPLMFLMVFYM</sequence>
<evidence type="ECO:0000313" key="2">
    <source>
        <dbReference type="EMBL" id="KAL3626793.1"/>
    </source>
</evidence>
<keyword evidence="3" id="KW-1185">Reference proteome</keyword>
<evidence type="ECO:0000256" key="1">
    <source>
        <dbReference type="SAM" id="MobiDB-lite"/>
    </source>
</evidence>
<dbReference type="EMBL" id="JAVIJP010000044">
    <property type="protein sequence ID" value="KAL3626793.1"/>
    <property type="molecule type" value="Genomic_DNA"/>
</dbReference>
<reference evidence="3" key="1">
    <citation type="journal article" date="2024" name="IScience">
        <title>Strigolactones Initiate the Formation of Haustorium-like Structures in Castilleja.</title>
        <authorList>
            <person name="Buerger M."/>
            <person name="Peterson D."/>
            <person name="Chory J."/>
        </authorList>
    </citation>
    <scope>NUCLEOTIDE SEQUENCE [LARGE SCALE GENOMIC DNA]</scope>
</reference>
<dbReference type="Proteomes" id="UP001632038">
    <property type="component" value="Unassembled WGS sequence"/>
</dbReference>
<dbReference type="AlphaFoldDB" id="A0ABD3CB53"/>
<feature type="compositionally biased region" description="Basic and acidic residues" evidence="1">
    <location>
        <begin position="17"/>
        <end position="29"/>
    </location>
</feature>
<name>A0ABD3CB53_9LAMI</name>
<dbReference type="PANTHER" id="PTHR34835">
    <property type="entry name" value="OS07G0283600 PROTEIN-RELATED"/>
    <property type="match status" value="1"/>
</dbReference>
<feature type="region of interest" description="Disordered" evidence="1">
    <location>
        <begin position="1"/>
        <end position="68"/>
    </location>
</feature>
<accession>A0ABD3CB53</accession>